<dbReference type="PROSITE" id="PS50995">
    <property type="entry name" value="HTH_MARR_2"/>
    <property type="match status" value="1"/>
</dbReference>
<dbReference type="InterPro" id="IPR000835">
    <property type="entry name" value="HTH_MarR-typ"/>
</dbReference>
<proteinExistence type="predicted"/>
<dbReference type="EMBL" id="JBHUKU010000007">
    <property type="protein sequence ID" value="MFD2459994.1"/>
    <property type="molecule type" value="Genomic_DNA"/>
</dbReference>
<name>A0ABW5GHP3_9PSEU</name>
<protein>
    <submittedName>
        <fullName evidence="2">MarR family winged helix-turn-helix transcriptional regulator</fullName>
    </submittedName>
</protein>
<evidence type="ECO:0000313" key="2">
    <source>
        <dbReference type="EMBL" id="MFD2459994.1"/>
    </source>
</evidence>
<dbReference type="SUPFAM" id="SSF46785">
    <property type="entry name" value="Winged helix' DNA-binding domain"/>
    <property type="match status" value="1"/>
</dbReference>
<feature type="domain" description="HTH marR-type" evidence="1">
    <location>
        <begin position="1"/>
        <end position="146"/>
    </location>
</feature>
<dbReference type="Gene3D" id="1.10.10.10">
    <property type="entry name" value="Winged helix-like DNA-binding domain superfamily/Winged helix DNA-binding domain"/>
    <property type="match status" value="1"/>
</dbReference>
<dbReference type="SMART" id="SM00347">
    <property type="entry name" value="HTH_MARR"/>
    <property type="match status" value="1"/>
</dbReference>
<dbReference type="PANTHER" id="PTHR33164:SF99">
    <property type="entry name" value="MARR FAMILY REGULATORY PROTEIN"/>
    <property type="match status" value="1"/>
</dbReference>
<dbReference type="RefSeq" id="WP_345402560.1">
    <property type="nucleotide sequence ID" value="NZ_BAABHG010000014.1"/>
</dbReference>
<accession>A0ABW5GHP3</accession>
<keyword evidence="3" id="KW-1185">Reference proteome</keyword>
<dbReference type="InterPro" id="IPR036388">
    <property type="entry name" value="WH-like_DNA-bd_sf"/>
</dbReference>
<evidence type="ECO:0000313" key="3">
    <source>
        <dbReference type="Proteomes" id="UP001597419"/>
    </source>
</evidence>
<organism evidence="2 3">
    <name type="scientific">Amycolatopsis samaneae</name>
    <dbReference type="NCBI Taxonomy" id="664691"/>
    <lineage>
        <taxon>Bacteria</taxon>
        <taxon>Bacillati</taxon>
        <taxon>Actinomycetota</taxon>
        <taxon>Actinomycetes</taxon>
        <taxon>Pseudonocardiales</taxon>
        <taxon>Pseudonocardiaceae</taxon>
        <taxon>Amycolatopsis</taxon>
    </lineage>
</organism>
<reference evidence="3" key="1">
    <citation type="journal article" date="2019" name="Int. J. Syst. Evol. Microbiol.">
        <title>The Global Catalogue of Microorganisms (GCM) 10K type strain sequencing project: providing services to taxonomists for standard genome sequencing and annotation.</title>
        <authorList>
            <consortium name="The Broad Institute Genomics Platform"/>
            <consortium name="The Broad Institute Genome Sequencing Center for Infectious Disease"/>
            <person name="Wu L."/>
            <person name="Ma J."/>
        </authorList>
    </citation>
    <scope>NUCLEOTIDE SEQUENCE [LARGE SCALE GENOMIC DNA]</scope>
    <source>
        <strain evidence="3">CGMCC 4.7643</strain>
    </source>
</reference>
<evidence type="ECO:0000259" key="1">
    <source>
        <dbReference type="PROSITE" id="PS50995"/>
    </source>
</evidence>
<dbReference type="PANTHER" id="PTHR33164">
    <property type="entry name" value="TRANSCRIPTIONAL REGULATOR, MARR FAMILY"/>
    <property type="match status" value="1"/>
</dbReference>
<sequence>MGNVRDLTERELETWRGFLAASTLLTRRVEQRLKDDAGLSHAQYEVLARLAAAGGCLRMTELAGAALTSKSGLTYQVARLAEAGLVDRRSCAGDDRGVLAFLTDRGRAALRAAAEGYSALVRAEFVDGLTEEQFSGLRKGIQALCAHLDNAGEPVGPPA</sequence>
<dbReference type="Pfam" id="PF12802">
    <property type="entry name" value="MarR_2"/>
    <property type="match status" value="1"/>
</dbReference>
<dbReference type="InterPro" id="IPR036390">
    <property type="entry name" value="WH_DNA-bd_sf"/>
</dbReference>
<comment type="caution">
    <text evidence="2">The sequence shown here is derived from an EMBL/GenBank/DDBJ whole genome shotgun (WGS) entry which is preliminary data.</text>
</comment>
<gene>
    <name evidence="2" type="ORF">ACFSYJ_15385</name>
</gene>
<dbReference type="InterPro" id="IPR039422">
    <property type="entry name" value="MarR/SlyA-like"/>
</dbReference>
<dbReference type="Proteomes" id="UP001597419">
    <property type="component" value="Unassembled WGS sequence"/>
</dbReference>